<feature type="compositionally biased region" description="Low complexity" evidence="1">
    <location>
        <begin position="14"/>
        <end position="35"/>
    </location>
</feature>
<dbReference type="EMBL" id="ABJB010426527">
    <property type="status" value="NOT_ANNOTATED_CDS"/>
    <property type="molecule type" value="Genomic_DNA"/>
</dbReference>
<dbReference type="EMBL" id="ABJB010722235">
    <property type="status" value="NOT_ANNOTATED_CDS"/>
    <property type="molecule type" value="Genomic_DNA"/>
</dbReference>
<gene>
    <name evidence="2" type="ORF">IscW_ISCW011199</name>
</gene>
<reference evidence="2 4" key="1">
    <citation type="submission" date="2008-03" db="EMBL/GenBank/DDBJ databases">
        <title>Annotation of Ixodes scapularis.</title>
        <authorList>
            <consortium name="Ixodes scapularis Genome Project Consortium"/>
            <person name="Caler E."/>
            <person name="Hannick L.I."/>
            <person name="Bidwell S."/>
            <person name="Joardar V."/>
            <person name="Thiagarajan M."/>
            <person name="Amedeo P."/>
            <person name="Galinsky K.J."/>
            <person name="Schobel S."/>
            <person name="Inman J."/>
            <person name="Hostetler J."/>
            <person name="Miller J."/>
            <person name="Hammond M."/>
            <person name="Megy K."/>
            <person name="Lawson D."/>
            <person name="Kodira C."/>
            <person name="Sutton G."/>
            <person name="Meyer J."/>
            <person name="Hill C.A."/>
            <person name="Birren B."/>
            <person name="Nene V."/>
            <person name="Collins F."/>
            <person name="Alarcon-Chaidez F."/>
            <person name="Wikel S."/>
            <person name="Strausberg R."/>
        </authorList>
    </citation>
    <scope>NUCLEOTIDE SEQUENCE [LARGE SCALE GENOMIC DNA]</scope>
    <source>
        <strain evidence="4">Wikel</strain>
        <strain evidence="2">Wikel colony</strain>
    </source>
</reference>
<dbReference type="VEuPathDB" id="VectorBase:ISCW011199"/>
<dbReference type="EMBL" id="DS859341">
    <property type="protein sequence ID" value="EEC13953.1"/>
    <property type="molecule type" value="Genomic_DNA"/>
</dbReference>
<feature type="compositionally biased region" description="Basic and acidic residues" evidence="1">
    <location>
        <begin position="87"/>
        <end position="98"/>
    </location>
</feature>
<dbReference type="PaxDb" id="6945-B7Q531"/>
<dbReference type="EMBL" id="ABJB010128941">
    <property type="status" value="NOT_ANNOTATED_CDS"/>
    <property type="molecule type" value="Genomic_DNA"/>
</dbReference>
<proteinExistence type="predicted"/>
<dbReference type="HOGENOM" id="CLU_2335952_0_0_1"/>
<dbReference type="VEuPathDB" id="VectorBase:ISCI011199"/>
<protein>
    <submittedName>
        <fullName evidence="2 3">Uncharacterized protein</fullName>
    </submittedName>
</protein>
<dbReference type="EnsemblMetazoa" id="ISCW011199-RA">
    <property type="protein sequence ID" value="ISCW011199-PA"/>
    <property type="gene ID" value="ISCW011199"/>
</dbReference>
<name>B7Q531_IXOSC</name>
<dbReference type="EMBL" id="ABJB010813100">
    <property type="status" value="NOT_ANNOTATED_CDS"/>
    <property type="molecule type" value="Genomic_DNA"/>
</dbReference>
<dbReference type="Proteomes" id="UP000001555">
    <property type="component" value="Unassembled WGS sequence"/>
</dbReference>
<sequence length="98" mass="10122">MMEKLNPPGGLPGPAGICHASTGRRAAVASGRAGTLAPRRGRQPVRLGFRRPSDAGSSGAEATEVPSSAWDPVRDPTPPKPPSALTNDRRDLGDTGTR</sequence>
<organism>
    <name type="scientific">Ixodes scapularis</name>
    <name type="common">Black-legged tick</name>
    <name type="synonym">Deer tick</name>
    <dbReference type="NCBI Taxonomy" id="6945"/>
    <lineage>
        <taxon>Eukaryota</taxon>
        <taxon>Metazoa</taxon>
        <taxon>Ecdysozoa</taxon>
        <taxon>Arthropoda</taxon>
        <taxon>Chelicerata</taxon>
        <taxon>Arachnida</taxon>
        <taxon>Acari</taxon>
        <taxon>Parasitiformes</taxon>
        <taxon>Ixodida</taxon>
        <taxon>Ixodoidea</taxon>
        <taxon>Ixodidae</taxon>
        <taxon>Ixodinae</taxon>
        <taxon>Ixodes</taxon>
    </lineage>
</organism>
<evidence type="ECO:0000313" key="3">
    <source>
        <dbReference type="EnsemblMetazoa" id="ISCW011199-PA"/>
    </source>
</evidence>
<reference evidence="3" key="2">
    <citation type="submission" date="2020-05" db="UniProtKB">
        <authorList>
            <consortium name="EnsemblMetazoa"/>
        </authorList>
    </citation>
    <scope>IDENTIFICATION</scope>
    <source>
        <strain evidence="3">wikel</strain>
    </source>
</reference>
<evidence type="ECO:0000256" key="1">
    <source>
        <dbReference type="SAM" id="MobiDB-lite"/>
    </source>
</evidence>
<feature type="region of interest" description="Disordered" evidence="1">
    <location>
        <begin position="1"/>
        <end position="98"/>
    </location>
</feature>
<evidence type="ECO:0000313" key="4">
    <source>
        <dbReference type="Proteomes" id="UP000001555"/>
    </source>
</evidence>
<keyword evidence="4" id="KW-1185">Reference proteome</keyword>
<evidence type="ECO:0000313" key="2">
    <source>
        <dbReference type="EMBL" id="EEC13953.1"/>
    </source>
</evidence>
<dbReference type="InParanoid" id="B7Q531"/>
<accession>B7Q531</accession>
<dbReference type="AlphaFoldDB" id="B7Q531"/>